<dbReference type="VEuPathDB" id="AmoebaDB:ACA1_071620"/>
<dbReference type="GeneID" id="14924521"/>
<evidence type="ECO:0000313" key="4">
    <source>
        <dbReference type="Proteomes" id="UP000011083"/>
    </source>
</evidence>
<feature type="domain" description="Tyrosine specific protein phosphatases" evidence="2">
    <location>
        <begin position="50"/>
        <end position="118"/>
    </location>
</feature>
<dbReference type="AlphaFoldDB" id="L8HED3"/>
<dbReference type="Pfam" id="PF22784">
    <property type="entry name" value="PTP-SAK"/>
    <property type="match status" value="1"/>
</dbReference>
<name>L8HED3_ACACF</name>
<dbReference type="KEGG" id="acan:ACA1_071620"/>
<organism evidence="3 4">
    <name type="scientific">Acanthamoeba castellanii (strain ATCC 30010 / Neff)</name>
    <dbReference type="NCBI Taxonomy" id="1257118"/>
    <lineage>
        <taxon>Eukaryota</taxon>
        <taxon>Amoebozoa</taxon>
        <taxon>Discosea</taxon>
        <taxon>Longamoebia</taxon>
        <taxon>Centramoebida</taxon>
        <taxon>Acanthamoebidae</taxon>
        <taxon>Acanthamoeba</taxon>
    </lineage>
</organism>
<sequence length="132" mass="14572">MGITHVVTLLNDQSEEKKARVVERQAKKQGAEWIWLPLQGASPPPPEDFARILAAMRQLREALAKEDTGVLVHCSAGLHRTGMIANALLRFIGHDEAGALEVLRQSREKTASGVGKHRVAWADTFLAWAKDQ</sequence>
<dbReference type="InterPro" id="IPR000387">
    <property type="entry name" value="Tyr_Pase_dom"/>
</dbReference>
<dbReference type="PROSITE" id="PS50056">
    <property type="entry name" value="TYR_PHOSPHATASE_2"/>
    <property type="match status" value="1"/>
</dbReference>
<dbReference type="InterPro" id="IPR016130">
    <property type="entry name" value="Tyr_Pase_AS"/>
</dbReference>
<keyword evidence="4" id="KW-1185">Reference proteome</keyword>
<evidence type="ECO:0000313" key="3">
    <source>
        <dbReference type="EMBL" id="ELR23540.1"/>
    </source>
</evidence>
<dbReference type="RefSeq" id="XP_004353068.1">
    <property type="nucleotide sequence ID" value="XM_004353016.1"/>
</dbReference>
<gene>
    <name evidence="3" type="ORF">ACA1_071620</name>
</gene>
<dbReference type="SUPFAM" id="SSF52799">
    <property type="entry name" value="(Phosphotyrosine protein) phosphatases II"/>
    <property type="match status" value="1"/>
</dbReference>
<evidence type="ECO:0000256" key="1">
    <source>
        <dbReference type="ARBA" id="ARBA00022801"/>
    </source>
</evidence>
<dbReference type="Gene3D" id="3.90.190.10">
    <property type="entry name" value="Protein tyrosine phosphatase superfamily"/>
    <property type="match status" value="1"/>
</dbReference>
<proteinExistence type="predicted"/>
<protein>
    <submittedName>
        <fullName evidence="3">ADPribosylation/crystallin J1, putative</fullName>
    </submittedName>
</protein>
<accession>L8HED3</accession>
<dbReference type="EMBL" id="KB007857">
    <property type="protein sequence ID" value="ELR23540.1"/>
    <property type="molecule type" value="Genomic_DNA"/>
</dbReference>
<evidence type="ECO:0000259" key="2">
    <source>
        <dbReference type="PROSITE" id="PS50056"/>
    </source>
</evidence>
<dbReference type="Proteomes" id="UP000011083">
    <property type="component" value="Unassembled WGS sequence"/>
</dbReference>
<dbReference type="PROSITE" id="PS00383">
    <property type="entry name" value="TYR_PHOSPHATASE_1"/>
    <property type="match status" value="1"/>
</dbReference>
<keyword evidence="1" id="KW-0378">Hydrolase</keyword>
<dbReference type="InterPro" id="IPR057023">
    <property type="entry name" value="PTP-SAK"/>
</dbReference>
<reference evidence="3 4" key="1">
    <citation type="journal article" date="2013" name="Genome Biol.">
        <title>Genome of Acanthamoeba castellanii highlights extensive lateral gene transfer and early evolution of tyrosine kinase signaling.</title>
        <authorList>
            <person name="Clarke M."/>
            <person name="Lohan A.J."/>
            <person name="Liu B."/>
            <person name="Lagkouvardos I."/>
            <person name="Roy S."/>
            <person name="Zafar N."/>
            <person name="Bertelli C."/>
            <person name="Schilde C."/>
            <person name="Kianianmomeni A."/>
            <person name="Burglin T.R."/>
            <person name="Frech C."/>
            <person name="Turcotte B."/>
            <person name="Kopec K.O."/>
            <person name="Synnott J.M."/>
            <person name="Choo C."/>
            <person name="Paponov I."/>
            <person name="Finkler A."/>
            <person name="Soon Heng Tan C."/>
            <person name="Hutchins A.P."/>
            <person name="Weinmeier T."/>
            <person name="Rattei T."/>
            <person name="Chu J.S."/>
            <person name="Gimenez G."/>
            <person name="Irimia M."/>
            <person name="Rigden D.J."/>
            <person name="Fitzpatrick D.A."/>
            <person name="Lorenzo-Morales J."/>
            <person name="Bateman A."/>
            <person name="Chiu C.H."/>
            <person name="Tang P."/>
            <person name="Hegemann P."/>
            <person name="Fromm H."/>
            <person name="Raoult D."/>
            <person name="Greub G."/>
            <person name="Miranda-Saavedra D."/>
            <person name="Chen N."/>
            <person name="Nash P."/>
            <person name="Ginger M.L."/>
            <person name="Horn M."/>
            <person name="Schaap P."/>
            <person name="Caler L."/>
            <person name="Loftus B."/>
        </authorList>
    </citation>
    <scope>NUCLEOTIDE SEQUENCE [LARGE SCALE GENOMIC DNA]</scope>
    <source>
        <strain evidence="3 4">Neff</strain>
    </source>
</reference>
<dbReference type="GO" id="GO:0016791">
    <property type="term" value="F:phosphatase activity"/>
    <property type="evidence" value="ECO:0007669"/>
    <property type="project" value="UniProtKB-ARBA"/>
</dbReference>
<dbReference type="OrthoDB" id="266663at2759"/>
<dbReference type="InterPro" id="IPR029021">
    <property type="entry name" value="Prot-tyrosine_phosphatase-like"/>
</dbReference>